<keyword evidence="3 7" id="KW-0645">Protease</keyword>
<proteinExistence type="inferred from homology"/>
<dbReference type="OrthoDB" id="443318at2759"/>
<gene>
    <name evidence="8" type="ORF">IWQ60_010879</name>
</gene>
<evidence type="ECO:0000313" key="8">
    <source>
        <dbReference type="EMBL" id="KAJ1910016.1"/>
    </source>
</evidence>
<dbReference type="InterPro" id="IPR001563">
    <property type="entry name" value="Peptidase_S10"/>
</dbReference>
<dbReference type="PROSITE" id="PS00560">
    <property type="entry name" value="CARBOXYPEPT_SER_HIS"/>
    <property type="match status" value="1"/>
</dbReference>
<keyword evidence="4 7" id="KW-0732">Signal</keyword>
<dbReference type="AlphaFoldDB" id="A0A9W8DJ30"/>
<dbReference type="GO" id="GO:0006508">
    <property type="term" value="P:proteolysis"/>
    <property type="evidence" value="ECO:0007669"/>
    <property type="project" value="UniProtKB-KW"/>
</dbReference>
<name>A0A9W8DJ30_9FUNG</name>
<keyword evidence="5 7" id="KW-0378">Hydrolase</keyword>
<dbReference type="Gene3D" id="3.40.50.1820">
    <property type="entry name" value="alpha/beta hydrolase"/>
    <property type="match status" value="1"/>
</dbReference>
<reference evidence="8" key="1">
    <citation type="submission" date="2022-07" db="EMBL/GenBank/DDBJ databases">
        <title>Phylogenomic reconstructions and comparative analyses of Kickxellomycotina fungi.</title>
        <authorList>
            <person name="Reynolds N.K."/>
            <person name="Stajich J.E."/>
            <person name="Barry K."/>
            <person name="Grigoriev I.V."/>
            <person name="Crous P."/>
            <person name="Smith M.E."/>
        </authorList>
    </citation>
    <scope>NUCLEOTIDE SEQUENCE</scope>
    <source>
        <strain evidence="8">RSA 861</strain>
    </source>
</reference>
<evidence type="ECO:0000256" key="6">
    <source>
        <dbReference type="ARBA" id="ARBA00023180"/>
    </source>
</evidence>
<dbReference type="InterPro" id="IPR018202">
    <property type="entry name" value="Ser_caboxypep_ser_AS"/>
</dbReference>
<dbReference type="Pfam" id="PF00450">
    <property type="entry name" value="Peptidase_S10"/>
    <property type="match status" value="1"/>
</dbReference>
<evidence type="ECO:0000256" key="7">
    <source>
        <dbReference type="RuleBase" id="RU361156"/>
    </source>
</evidence>
<keyword evidence="9" id="KW-1185">Reference proteome</keyword>
<dbReference type="GO" id="GO:0004185">
    <property type="term" value="F:serine-type carboxypeptidase activity"/>
    <property type="evidence" value="ECO:0007669"/>
    <property type="project" value="UniProtKB-UniRule"/>
</dbReference>
<comment type="similarity">
    <text evidence="1 7">Belongs to the peptidase S10 family.</text>
</comment>
<evidence type="ECO:0000313" key="9">
    <source>
        <dbReference type="Proteomes" id="UP001150569"/>
    </source>
</evidence>
<dbReference type="EMBL" id="JANBPT010001110">
    <property type="protein sequence ID" value="KAJ1910016.1"/>
    <property type="molecule type" value="Genomic_DNA"/>
</dbReference>
<accession>A0A9W8DJ30</accession>
<keyword evidence="6" id="KW-0325">Glycoprotein</keyword>
<dbReference type="Proteomes" id="UP001150569">
    <property type="component" value="Unassembled WGS sequence"/>
</dbReference>
<dbReference type="InterPro" id="IPR033124">
    <property type="entry name" value="Ser_caboxypep_his_AS"/>
</dbReference>
<dbReference type="PRINTS" id="PR00724">
    <property type="entry name" value="CRBOXYPTASEC"/>
</dbReference>
<dbReference type="InterPro" id="IPR029058">
    <property type="entry name" value="AB_hydrolase_fold"/>
</dbReference>
<feature type="chain" id="PRO_5041012308" description="Carboxypeptidase" evidence="7">
    <location>
        <begin position="25"/>
        <end position="554"/>
    </location>
</feature>
<dbReference type="GO" id="GO:0000324">
    <property type="term" value="C:fungal-type vacuole"/>
    <property type="evidence" value="ECO:0007669"/>
    <property type="project" value="TreeGrafter"/>
</dbReference>
<dbReference type="EC" id="3.4.16.-" evidence="7"/>
<protein>
    <recommendedName>
        <fullName evidence="7">Carboxypeptidase</fullName>
        <ecNumber evidence="7">3.4.16.-</ecNumber>
    </recommendedName>
</protein>
<evidence type="ECO:0000256" key="4">
    <source>
        <dbReference type="ARBA" id="ARBA00022729"/>
    </source>
</evidence>
<dbReference type="PROSITE" id="PS00131">
    <property type="entry name" value="CARBOXYPEPT_SER_SER"/>
    <property type="match status" value="1"/>
</dbReference>
<organism evidence="8 9">
    <name type="scientific">Tieghemiomyces parasiticus</name>
    <dbReference type="NCBI Taxonomy" id="78921"/>
    <lineage>
        <taxon>Eukaryota</taxon>
        <taxon>Fungi</taxon>
        <taxon>Fungi incertae sedis</taxon>
        <taxon>Zoopagomycota</taxon>
        <taxon>Kickxellomycotina</taxon>
        <taxon>Dimargaritomycetes</taxon>
        <taxon>Dimargaritales</taxon>
        <taxon>Dimargaritaceae</taxon>
        <taxon>Tieghemiomyces</taxon>
    </lineage>
</organism>
<dbReference type="SUPFAM" id="SSF53474">
    <property type="entry name" value="alpha/beta-Hydrolases"/>
    <property type="match status" value="1"/>
</dbReference>
<dbReference type="Gene3D" id="1.10.287.410">
    <property type="match status" value="1"/>
</dbReference>
<dbReference type="PANTHER" id="PTHR11802">
    <property type="entry name" value="SERINE PROTEASE FAMILY S10 SERINE CARBOXYPEPTIDASE"/>
    <property type="match status" value="1"/>
</dbReference>
<sequence>MRYGTALLIAAAGLLGTSFTAASAQLVFSHSEDTLLTDDLRFLGEVEHGTQPFAVDDEVVNLEPAVADDGEPIAVSEAGFTIAQHPAFPQYKLRIREPKLCDPTVQQYSGYLDVGSDKHFYFWFFESRDKPAEDPVLLWLNGGPGCSSLTGLMMELGPCRLHEDGSLTHNPHSWNNHANLLFLDQPTNVGYSYGRSVFNTATASEDVYAFLQLFFKQYTKYAELPFHVFGESYGGHFVPAIGGKIFAENQRLQEPVAVSPVAGFLRDQGVQVINLASLGIGNGLVDELIQYKYYHTMACNSSYGQVLSDSACQQMAGAYPSCGKKIQQCYKTESALSCVPAAFDCNRRLIGPYQSSGLNPYDVRLPCEDGNLCYPLIGAIEKYFNRPEVMRELGADVDSYKGCNMNVNLGFNLAGDWMKPYMRYLPPLLEAGIRVLVYAGDADFICNWYGNKAWTLDLEWSGRDKFRAAEDRDWTLAETKSTVNPSYWASLHPHSHKKGKHHKKGKKGAKPVGEVRSHENFTFLRIFGAGHMAPYDQPESSSDMVDRWLAGSDL</sequence>
<dbReference type="PANTHER" id="PTHR11802:SF113">
    <property type="entry name" value="SERINE CARBOXYPEPTIDASE CTSA-4.1"/>
    <property type="match status" value="1"/>
</dbReference>
<keyword evidence="2 7" id="KW-0121">Carboxypeptidase</keyword>
<feature type="signal peptide" evidence="7">
    <location>
        <begin position="1"/>
        <end position="24"/>
    </location>
</feature>
<evidence type="ECO:0000256" key="5">
    <source>
        <dbReference type="ARBA" id="ARBA00022801"/>
    </source>
</evidence>
<evidence type="ECO:0000256" key="3">
    <source>
        <dbReference type="ARBA" id="ARBA00022670"/>
    </source>
</evidence>
<evidence type="ECO:0000256" key="1">
    <source>
        <dbReference type="ARBA" id="ARBA00009431"/>
    </source>
</evidence>
<comment type="caution">
    <text evidence="8">The sequence shown here is derived from an EMBL/GenBank/DDBJ whole genome shotgun (WGS) entry which is preliminary data.</text>
</comment>
<evidence type="ECO:0000256" key="2">
    <source>
        <dbReference type="ARBA" id="ARBA00022645"/>
    </source>
</evidence>